<sequence length="190" mass="20825">MKATELIKCDLYRYAAAKTFKKFLKYFLKNDAFNFCFWFRMSSHENKLLRRISKRIFKLKCRKFHIFLSPGTRIGAGMYIGHIDVGCIIINPGTQIGANFNISPNVCIGSNTGNCAVIGDNVYLAPNVSIVEGVNIGNDVVIGAGSVLTKDIPSYAVAAGNPAKVIKSHDKNGFIQNEVETGEKINSQAG</sequence>
<accession>A0AAJ1D2B7</accession>
<dbReference type="PIRSF" id="PIRSF000441">
    <property type="entry name" value="CysE"/>
    <property type="match status" value="1"/>
</dbReference>
<name>A0AAJ1D2B7_PANAN</name>
<dbReference type="PROSITE" id="PS00101">
    <property type="entry name" value="HEXAPEP_TRANSFERASES"/>
    <property type="match status" value="1"/>
</dbReference>
<dbReference type="InterPro" id="IPR005881">
    <property type="entry name" value="Ser_O-AcTrfase"/>
</dbReference>
<dbReference type="PANTHER" id="PTHR42811">
    <property type="entry name" value="SERINE ACETYLTRANSFERASE"/>
    <property type="match status" value="1"/>
</dbReference>
<evidence type="ECO:0000313" key="6">
    <source>
        <dbReference type="EMBL" id="MCW0345968.1"/>
    </source>
</evidence>
<evidence type="ECO:0000313" key="7">
    <source>
        <dbReference type="Proteomes" id="UP001208888"/>
    </source>
</evidence>
<evidence type="ECO:0000256" key="2">
    <source>
        <dbReference type="ARBA" id="ARBA00022679"/>
    </source>
</evidence>
<evidence type="ECO:0000256" key="5">
    <source>
        <dbReference type="PIRNR" id="PIRNR000441"/>
    </source>
</evidence>
<comment type="catalytic activity">
    <reaction evidence="5">
        <text>L-serine + acetyl-CoA = O-acetyl-L-serine + CoA</text>
        <dbReference type="Rhea" id="RHEA:24560"/>
        <dbReference type="ChEBI" id="CHEBI:33384"/>
        <dbReference type="ChEBI" id="CHEBI:57287"/>
        <dbReference type="ChEBI" id="CHEBI:57288"/>
        <dbReference type="ChEBI" id="CHEBI:58340"/>
        <dbReference type="EC" id="2.3.1.30"/>
    </reaction>
</comment>
<comment type="caution">
    <text evidence="6">The sequence shown here is derived from an EMBL/GenBank/DDBJ whole genome shotgun (WGS) entry which is preliminary data.</text>
</comment>
<evidence type="ECO:0000256" key="4">
    <source>
        <dbReference type="ARBA" id="ARBA00023315"/>
    </source>
</evidence>
<keyword evidence="4 5" id="KW-0012">Acyltransferase</keyword>
<dbReference type="AlphaFoldDB" id="A0AAJ1D2B7"/>
<dbReference type="GO" id="GO:0005737">
    <property type="term" value="C:cytoplasm"/>
    <property type="evidence" value="ECO:0007669"/>
    <property type="project" value="InterPro"/>
</dbReference>
<dbReference type="Gene3D" id="2.160.10.10">
    <property type="entry name" value="Hexapeptide repeat proteins"/>
    <property type="match status" value="1"/>
</dbReference>
<keyword evidence="3" id="KW-0677">Repeat</keyword>
<dbReference type="Proteomes" id="UP001208888">
    <property type="component" value="Unassembled WGS sequence"/>
</dbReference>
<dbReference type="SUPFAM" id="SSF51161">
    <property type="entry name" value="Trimeric LpxA-like enzymes"/>
    <property type="match status" value="1"/>
</dbReference>
<proteinExistence type="inferred from homology"/>
<dbReference type="GO" id="GO:0006535">
    <property type="term" value="P:cysteine biosynthetic process from serine"/>
    <property type="evidence" value="ECO:0007669"/>
    <property type="project" value="InterPro"/>
</dbReference>
<gene>
    <name evidence="6" type="ORF">NB703_004061</name>
</gene>
<keyword evidence="2 5" id="KW-0808">Transferase</keyword>
<dbReference type="GO" id="GO:0009001">
    <property type="term" value="F:serine O-acetyltransferase activity"/>
    <property type="evidence" value="ECO:0007669"/>
    <property type="project" value="UniProtKB-EC"/>
</dbReference>
<reference evidence="6" key="1">
    <citation type="submission" date="2022-06" db="EMBL/GenBank/DDBJ databases">
        <title>Dynamics of rice microbiomes reveals core vertical transmitted seed endophytes.</title>
        <authorList>
            <person name="Liao K."/>
            <person name="Zhang X."/>
        </authorList>
    </citation>
    <scope>NUCLEOTIDE SEQUENCE</scope>
    <source>
        <strain evidence="6">JT1-17</strain>
    </source>
</reference>
<evidence type="ECO:0000256" key="1">
    <source>
        <dbReference type="ARBA" id="ARBA00007274"/>
    </source>
</evidence>
<dbReference type="CDD" id="cd03354">
    <property type="entry name" value="LbH_SAT"/>
    <property type="match status" value="1"/>
</dbReference>
<dbReference type="RefSeq" id="WP_028722452.1">
    <property type="nucleotide sequence ID" value="NZ_CP099542.1"/>
</dbReference>
<dbReference type="InterPro" id="IPR045304">
    <property type="entry name" value="LbH_SAT"/>
</dbReference>
<organism evidence="6 7">
    <name type="scientific">Pantoea ananas</name>
    <name type="common">Erwinia uredovora</name>
    <dbReference type="NCBI Taxonomy" id="553"/>
    <lineage>
        <taxon>Bacteria</taxon>
        <taxon>Pseudomonadati</taxon>
        <taxon>Pseudomonadota</taxon>
        <taxon>Gammaproteobacteria</taxon>
        <taxon>Enterobacterales</taxon>
        <taxon>Erwiniaceae</taxon>
        <taxon>Pantoea</taxon>
    </lineage>
</organism>
<dbReference type="EMBL" id="JANFVX010000021">
    <property type="protein sequence ID" value="MCW0345968.1"/>
    <property type="molecule type" value="Genomic_DNA"/>
</dbReference>
<dbReference type="InterPro" id="IPR018357">
    <property type="entry name" value="Hexapep_transf_CS"/>
</dbReference>
<comment type="similarity">
    <text evidence="1 5">Belongs to the transferase hexapeptide repeat family.</text>
</comment>
<dbReference type="InterPro" id="IPR011004">
    <property type="entry name" value="Trimer_LpxA-like_sf"/>
</dbReference>
<dbReference type="EC" id="2.3.1.30" evidence="5"/>
<dbReference type="InterPro" id="IPR001451">
    <property type="entry name" value="Hexapep"/>
</dbReference>
<protein>
    <recommendedName>
        <fullName evidence="5">Serine acetyltransferase</fullName>
        <ecNumber evidence="5">2.3.1.30</ecNumber>
    </recommendedName>
</protein>
<dbReference type="Pfam" id="PF00132">
    <property type="entry name" value="Hexapep"/>
    <property type="match status" value="1"/>
</dbReference>
<evidence type="ECO:0000256" key="3">
    <source>
        <dbReference type="ARBA" id="ARBA00022737"/>
    </source>
</evidence>